<evidence type="ECO:0000256" key="4">
    <source>
        <dbReference type="ARBA" id="ARBA00022692"/>
    </source>
</evidence>
<accession>A0A7W7ZX65</accession>
<proteinExistence type="inferred from homology"/>
<keyword evidence="5 7" id="KW-1133">Transmembrane helix</keyword>
<dbReference type="PANTHER" id="PTHR30250:SF10">
    <property type="entry name" value="LIPOPOLYSACCHARIDE BIOSYNTHESIS PROTEIN WZXC"/>
    <property type="match status" value="1"/>
</dbReference>
<feature type="transmembrane region" description="Helical" evidence="7">
    <location>
        <begin position="446"/>
        <end position="465"/>
    </location>
</feature>
<evidence type="ECO:0000256" key="7">
    <source>
        <dbReference type="SAM" id="Phobius"/>
    </source>
</evidence>
<comment type="subcellular location">
    <subcellularLocation>
        <location evidence="1">Cell membrane</location>
        <topology evidence="1">Multi-pass membrane protein</topology>
    </subcellularLocation>
</comment>
<dbReference type="CDD" id="cd13127">
    <property type="entry name" value="MATE_tuaB_like"/>
    <property type="match status" value="1"/>
</dbReference>
<feature type="transmembrane region" description="Helical" evidence="7">
    <location>
        <begin position="12"/>
        <end position="36"/>
    </location>
</feature>
<keyword evidence="6 7" id="KW-0472">Membrane</keyword>
<feature type="transmembrane region" description="Helical" evidence="7">
    <location>
        <begin position="241"/>
        <end position="263"/>
    </location>
</feature>
<feature type="transmembrane region" description="Helical" evidence="7">
    <location>
        <begin position="170"/>
        <end position="192"/>
    </location>
</feature>
<dbReference type="Proteomes" id="UP000568380">
    <property type="component" value="Unassembled WGS sequence"/>
</dbReference>
<dbReference type="RefSeq" id="WP_312896180.1">
    <property type="nucleotide sequence ID" value="NZ_JACHIN010000001.1"/>
</dbReference>
<dbReference type="EMBL" id="JACHIN010000001">
    <property type="protein sequence ID" value="MBB5075457.1"/>
    <property type="molecule type" value="Genomic_DNA"/>
</dbReference>
<dbReference type="PANTHER" id="PTHR30250">
    <property type="entry name" value="PST FAMILY PREDICTED COLANIC ACID TRANSPORTER"/>
    <property type="match status" value="1"/>
</dbReference>
<dbReference type="AlphaFoldDB" id="A0A7W7ZX65"/>
<sequence length="478" mass="50062">MTSIGQQAGRGLRWGLVGNLITRAGSFTMGLVLARLLTPEDFGVFAVAMAATAFVMTVKDLGIMAAVVQWRGKLEDVTPTATLLSFVSAIILYGIFWLGAPYYAAASGAPEATGVVRLLTAIILVEAFTAVRSAAMLRRFEQDKLTTAIAIGFVANAAVAISLAKAGAGAYSFAWGQVVAAVITGVIVFFWAKLPGRIAFDRPIAVKLMKFGLPSAAGVGLESVLLNAGYIVVGAVMGPDWLGYFLLAFNVSSWVPGLIGNAIRNVAIPGFSRMAEDGGKRLSDGVRRATPLLYTAILPFAVIMATLAHPLIDLLYGEKWGQSAGVLRWLAVVMVVRMLVALTYDILTAQGATKATVWMNLGHAFVLLPALIVGAHLDGIRGAAIGQAVASVAAAMPLAVFYLRRAGVDLHGILPSLLRPTLAAVLATATAFVIERLVSGPAVVELITAGGAAMLVYTLVVVPVLRKMPSFGKKEVAS</sequence>
<organism evidence="8 9">
    <name type="scientific">Nonomuraea endophytica</name>
    <dbReference type="NCBI Taxonomy" id="714136"/>
    <lineage>
        <taxon>Bacteria</taxon>
        <taxon>Bacillati</taxon>
        <taxon>Actinomycetota</taxon>
        <taxon>Actinomycetes</taxon>
        <taxon>Streptosporangiales</taxon>
        <taxon>Streptosporangiaceae</taxon>
        <taxon>Nonomuraea</taxon>
    </lineage>
</organism>
<protein>
    <submittedName>
        <fullName evidence="8">PST family polysaccharide transporter</fullName>
    </submittedName>
</protein>
<evidence type="ECO:0000256" key="5">
    <source>
        <dbReference type="ARBA" id="ARBA00022989"/>
    </source>
</evidence>
<feature type="transmembrane region" description="Helical" evidence="7">
    <location>
        <begin position="383"/>
        <end position="404"/>
    </location>
</feature>
<evidence type="ECO:0000256" key="6">
    <source>
        <dbReference type="ARBA" id="ARBA00023136"/>
    </source>
</evidence>
<feature type="transmembrane region" description="Helical" evidence="7">
    <location>
        <begin position="42"/>
        <end position="68"/>
    </location>
</feature>
<feature type="transmembrane region" description="Helical" evidence="7">
    <location>
        <begin position="145"/>
        <end position="164"/>
    </location>
</feature>
<feature type="transmembrane region" description="Helical" evidence="7">
    <location>
        <begin position="324"/>
        <end position="344"/>
    </location>
</feature>
<feature type="transmembrane region" description="Helical" evidence="7">
    <location>
        <begin position="356"/>
        <end position="377"/>
    </location>
</feature>
<dbReference type="GO" id="GO:0005886">
    <property type="term" value="C:plasma membrane"/>
    <property type="evidence" value="ECO:0007669"/>
    <property type="project" value="UniProtKB-SubCell"/>
</dbReference>
<dbReference type="InterPro" id="IPR050833">
    <property type="entry name" value="Poly_Biosynth_Transport"/>
</dbReference>
<evidence type="ECO:0000256" key="2">
    <source>
        <dbReference type="ARBA" id="ARBA00007430"/>
    </source>
</evidence>
<evidence type="ECO:0000256" key="1">
    <source>
        <dbReference type="ARBA" id="ARBA00004651"/>
    </source>
</evidence>
<keyword evidence="4 7" id="KW-0812">Transmembrane</keyword>
<feature type="transmembrane region" description="Helical" evidence="7">
    <location>
        <begin position="291"/>
        <end position="312"/>
    </location>
</feature>
<evidence type="ECO:0000256" key="3">
    <source>
        <dbReference type="ARBA" id="ARBA00022475"/>
    </source>
</evidence>
<feature type="transmembrane region" description="Helical" evidence="7">
    <location>
        <begin position="213"/>
        <end position="235"/>
    </location>
</feature>
<feature type="transmembrane region" description="Helical" evidence="7">
    <location>
        <begin position="80"/>
        <end position="103"/>
    </location>
</feature>
<comment type="similarity">
    <text evidence="2">Belongs to the polysaccharide synthase family.</text>
</comment>
<evidence type="ECO:0000313" key="8">
    <source>
        <dbReference type="EMBL" id="MBB5075457.1"/>
    </source>
</evidence>
<keyword evidence="9" id="KW-1185">Reference proteome</keyword>
<keyword evidence="3" id="KW-1003">Cell membrane</keyword>
<gene>
    <name evidence="8" type="ORF">HNR40_000903</name>
</gene>
<reference evidence="8 9" key="1">
    <citation type="submission" date="2020-08" db="EMBL/GenBank/DDBJ databases">
        <title>Genomic Encyclopedia of Type Strains, Phase IV (KMG-IV): sequencing the most valuable type-strain genomes for metagenomic binning, comparative biology and taxonomic classification.</title>
        <authorList>
            <person name="Goeker M."/>
        </authorList>
    </citation>
    <scope>NUCLEOTIDE SEQUENCE [LARGE SCALE GENOMIC DNA]</scope>
    <source>
        <strain evidence="8 9">DSM 45385</strain>
    </source>
</reference>
<evidence type="ECO:0000313" key="9">
    <source>
        <dbReference type="Proteomes" id="UP000568380"/>
    </source>
</evidence>
<feature type="transmembrane region" description="Helical" evidence="7">
    <location>
        <begin position="115"/>
        <end position="133"/>
    </location>
</feature>
<feature type="transmembrane region" description="Helical" evidence="7">
    <location>
        <begin position="416"/>
        <end position="434"/>
    </location>
</feature>
<name>A0A7W7ZX65_9ACTN</name>
<comment type="caution">
    <text evidence="8">The sequence shown here is derived from an EMBL/GenBank/DDBJ whole genome shotgun (WGS) entry which is preliminary data.</text>
</comment>
<dbReference type="Pfam" id="PF13440">
    <property type="entry name" value="Polysacc_synt_3"/>
    <property type="match status" value="1"/>
</dbReference>